<proteinExistence type="inferred from homology"/>
<dbReference type="AlphaFoldDB" id="A0A1J9PDI8"/>
<dbReference type="GO" id="GO:0003735">
    <property type="term" value="F:structural constituent of ribosome"/>
    <property type="evidence" value="ECO:0007669"/>
    <property type="project" value="InterPro"/>
</dbReference>
<dbReference type="EMBL" id="LGRN01000205">
    <property type="protein sequence ID" value="OJD14664.1"/>
    <property type="molecule type" value="Genomic_DNA"/>
</dbReference>
<dbReference type="SUPFAM" id="SSF52166">
    <property type="entry name" value="Ribosomal protein L4"/>
    <property type="match status" value="1"/>
</dbReference>
<name>A0A1J9PDI8_9EURO</name>
<reference evidence="6 7" key="1">
    <citation type="submission" date="2015-07" db="EMBL/GenBank/DDBJ databases">
        <title>Emmonsia species relationships and genome sequence.</title>
        <authorList>
            <consortium name="The Broad Institute Genomics Platform"/>
            <person name="Cuomo C.A."/>
            <person name="Munoz J.F."/>
            <person name="Imamovic A."/>
            <person name="Priest M.E."/>
            <person name="Young S."/>
            <person name="Clay O.K."/>
            <person name="McEwen J.G."/>
        </authorList>
    </citation>
    <scope>NUCLEOTIDE SEQUENCE [LARGE SCALE GENOMIC DNA]</scope>
    <source>
        <strain evidence="6 7">UAMH 9510</strain>
    </source>
</reference>
<dbReference type="GO" id="GO:0006412">
    <property type="term" value="P:translation"/>
    <property type="evidence" value="ECO:0007669"/>
    <property type="project" value="InterPro"/>
</dbReference>
<evidence type="ECO:0000313" key="6">
    <source>
        <dbReference type="EMBL" id="OJD14664.1"/>
    </source>
</evidence>
<dbReference type="VEuPathDB" id="FungiDB:AJ78_05017"/>
<evidence type="ECO:0000256" key="1">
    <source>
        <dbReference type="ARBA" id="ARBA00010528"/>
    </source>
</evidence>
<dbReference type="STRING" id="1447872.A0A1J9PDI8"/>
<dbReference type="Pfam" id="PF00573">
    <property type="entry name" value="Ribosomal_L4"/>
    <property type="match status" value="1"/>
</dbReference>
<accession>A0A1J9PDI8</accession>
<evidence type="ECO:0000313" key="7">
    <source>
        <dbReference type="Proteomes" id="UP000182235"/>
    </source>
</evidence>
<evidence type="ECO:0000256" key="2">
    <source>
        <dbReference type="ARBA" id="ARBA00022980"/>
    </source>
</evidence>
<dbReference type="Proteomes" id="UP000182235">
    <property type="component" value="Unassembled WGS sequence"/>
</dbReference>
<dbReference type="GO" id="GO:1990904">
    <property type="term" value="C:ribonucleoprotein complex"/>
    <property type="evidence" value="ECO:0007669"/>
    <property type="project" value="UniProtKB-KW"/>
</dbReference>
<sequence length="301" mass="33972">MSGSKSLGTFRWLTRSCNGLASTLTPSAQCVSKNISRSITTEAEIPNVSPLTMFADAHVAGQATNTDDIPKPVWNPSPALATLYDFPTMEPLKFLEYSPQHLLLPLRRDILHRAIVYEGDMTRQGTASTKWRDDVRGSGRKIRPQKGTGRARLGDKKSPMLRGGGVAHGPHPRDFSTELPKKVYDLAWRTALSYRYRRGQLIIVNDNITFPREVSPHWLTEVFEKNQWGKGFGRSLMITEVKKDRLFKAVAQIGQHARVLDREDVDVKDLLETGRLIVEKTALDRMLFRHSRDLKSKPARA</sequence>
<evidence type="ECO:0000256" key="5">
    <source>
        <dbReference type="SAM" id="MobiDB-lite"/>
    </source>
</evidence>
<feature type="region of interest" description="Disordered" evidence="5">
    <location>
        <begin position="127"/>
        <end position="174"/>
    </location>
</feature>
<dbReference type="InterPro" id="IPR002136">
    <property type="entry name" value="Ribosomal_uL4"/>
</dbReference>
<dbReference type="OrthoDB" id="275876at2759"/>
<comment type="caution">
    <text evidence="6">The sequence shown here is derived from an EMBL/GenBank/DDBJ whole genome shotgun (WGS) entry which is preliminary data.</text>
</comment>
<organism evidence="6 7">
    <name type="scientific">Emergomyces pasteurianus Ep9510</name>
    <dbReference type="NCBI Taxonomy" id="1447872"/>
    <lineage>
        <taxon>Eukaryota</taxon>
        <taxon>Fungi</taxon>
        <taxon>Dikarya</taxon>
        <taxon>Ascomycota</taxon>
        <taxon>Pezizomycotina</taxon>
        <taxon>Eurotiomycetes</taxon>
        <taxon>Eurotiomycetidae</taxon>
        <taxon>Onygenales</taxon>
        <taxon>Ajellomycetaceae</taxon>
        <taxon>Emergomyces</taxon>
    </lineage>
</organism>
<dbReference type="Gene3D" id="3.40.1370.10">
    <property type="match status" value="1"/>
</dbReference>
<protein>
    <recommendedName>
        <fullName evidence="4">Large ribosomal subunit protein uL4m</fullName>
    </recommendedName>
</protein>
<evidence type="ECO:0000256" key="3">
    <source>
        <dbReference type="ARBA" id="ARBA00023274"/>
    </source>
</evidence>
<gene>
    <name evidence="6" type="ORF">AJ78_05017</name>
</gene>
<keyword evidence="3" id="KW-0687">Ribonucleoprotein</keyword>
<dbReference type="InterPro" id="IPR023574">
    <property type="entry name" value="Ribosomal_uL4_dom_sf"/>
</dbReference>
<dbReference type="PANTHER" id="PTHR10746:SF6">
    <property type="entry name" value="LARGE RIBOSOMAL SUBUNIT PROTEIN UL4M"/>
    <property type="match status" value="1"/>
</dbReference>
<comment type="similarity">
    <text evidence="1">Belongs to the universal ribosomal protein uL4 family.</text>
</comment>
<dbReference type="NCBIfam" id="TIGR03953">
    <property type="entry name" value="rplD_bact"/>
    <property type="match status" value="1"/>
</dbReference>
<dbReference type="InterPro" id="IPR013005">
    <property type="entry name" value="Ribosomal_uL4-like"/>
</dbReference>
<dbReference type="PANTHER" id="PTHR10746">
    <property type="entry name" value="50S RIBOSOMAL PROTEIN L4"/>
    <property type="match status" value="1"/>
</dbReference>
<keyword evidence="2 6" id="KW-0689">Ribosomal protein</keyword>
<keyword evidence="7" id="KW-1185">Reference proteome</keyword>
<evidence type="ECO:0000256" key="4">
    <source>
        <dbReference type="ARBA" id="ARBA00040565"/>
    </source>
</evidence>
<dbReference type="GO" id="GO:0005840">
    <property type="term" value="C:ribosome"/>
    <property type="evidence" value="ECO:0007669"/>
    <property type="project" value="UniProtKB-KW"/>
</dbReference>
<dbReference type="FunFam" id="3.40.1370.10:FF:000016">
    <property type="entry name" value="60S ribosomal protein L4, mitochondrial"/>
    <property type="match status" value="1"/>
</dbReference>